<dbReference type="SUPFAM" id="SSF46785">
    <property type="entry name" value="Winged helix' DNA-binding domain"/>
    <property type="match status" value="1"/>
</dbReference>
<keyword evidence="2" id="KW-0238">DNA-binding</keyword>
<name>A0A6N7Z9P5_9PSEU</name>
<dbReference type="GO" id="GO:0003677">
    <property type="term" value="F:DNA binding"/>
    <property type="evidence" value="ECO:0007669"/>
    <property type="project" value="UniProtKB-KW"/>
</dbReference>
<dbReference type="InterPro" id="IPR000835">
    <property type="entry name" value="HTH_MarR-typ"/>
</dbReference>
<dbReference type="Proteomes" id="UP000440096">
    <property type="component" value="Unassembled WGS sequence"/>
</dbReference>
<dbReference type="Gene3D" id="1.10.287.160">
    <property type="entry name" value="HR1 repeat"/>
    <property type="match status" value="1"/>
</dbReference>
<evidence type="ECO:0000256" key="2">
    <source>
        <dbReference type="ARBA" id="ARBA00023125"/>
    </source>
</evidence>
<dbReference type="Pfam" id="PF12802">
    <property type="entry name" value="MarR_2"/>
    <property type="match status" value="1"/>
</dbReference>
<evidence type="ECO:0000259" key="4">
    <source>
        <dbReference type="Pfam" id="PF12802"/>
    </source>
</evidence>
<evidence type="ECO:0000313" key="5">
    <source>
        <dbReference type="EMBL" id="MTD58450.1"/>
    </source>
</evidence>
<dbReference type="InterPro" id="IPR052362">
    <property type="entry name" value="HTH-GbsR_regulator"/>
</dbReference>
<accession>A0A6N7Z9P5</accession>
<evidence type="ECO:0000313" key="6">
    <source>
        <dbReference type="Proteomes" id="UP000440096"/>
    </source>
</evidence>
<keyword evidence="6" id="KW-1185">Reference proteome</keyword>
<dbReference type="RefSeq" id="WP_154760534.1">
    <property type="nucleotide sequence ID" value="NZ_WMBA01000068.1"/>
</dbReference>
<feature type="domain" description="HTH marR-type" evidence="4">
    <location>
        <begin position="28"/>
        <end position="84"/>
    </location>
</feature>
<sequence>MPTDPAVRLDEAALQFVEKFGLALTEAGMPRMPSRVFAATLASPEGHLTARQVAEVLRISPAAVSGAVRYLVQIGLVQRSRRPGERHDIFVVRSDYWYEMVSNQDKRYQDLLGTLAAGIEAVGPDSPAGGRLQETHDFFAFLADEMPKIVERWRARRSPKEGA</sequence>
<dbReference type="Gene3D" id="1.10.10.10">
    <property type="entry name" value="Winged helix-like DNA-binding domain superfamily/Winged helix DNA-binding domain"/>
    <property type="match status" value="1"/>
</dbReference>
<keyword evidence="1" id="KW-0805">Transcription regulation</keyword>
<protein>
    <submittedName>
        <fullName evidence="5">MarR family transcriptional regulator</fullName>
    </submittedName>
</protein>
<organism evidence="5 6">
    <name type="scientific">Amycolatopsis pithecellobii</name>
    <dbReference type="NCBI Taxonomy" id="664692"/>
    <lineage>
        <taxon>Bacteria</taxon>
        <taxon>Bacillati</taxon>
        <taxon>Actinomycetota</taxon>
        <taxon>Actinomycetes</taxon>
        <taxon>Pseudonocardiales</taxon>
        <taxon>Pseudonocardiaceae</taxon>
        <taxon>Amycolatopsis</taxon>
    </lineage>
</organism>
<dbReference type="PANTHER" id="PTHR38465:SF2">
    <property type="entry name" value="HTH-TYPE TRANSCRIPTIONAL REGULATOR MMPR5"/>
    <property type="match status" value="1"/>
</dbReference>
<proteinExistence type="predicted"/>
<gene>
    <name evidence="5" type="ORF">GKO32_31385</name>
</gene>
<dbReference type="InterPro" id="IPR036388">
    <property type="entry name" value="WH-like_DNA-bd_sf"/>
</dbReference>
<dbReference type="InterPro" id="IPR036390">
    <property type="entry name" value="WH_DNA-bd_sf"/>
</dbReference>
<reference evidence="5 6" key="1">
    <citation type="submission" date="2019-11" db="EMBL/GenBank/DDBJ databases">
        <title>Draft genome of Amycolatopsis RM579.</title>
        <authorList>
            <person name="Duangmal K."/>
            <person name="Mingma R."/>
        </authorList>
    </citation>
    <scope>NUCLEOTIDE SEQUENCE [LARGE SCALE GENOMIC DNA]</scope>
    <source>
        <strain evidence="5 6">RM579</strain>
    </source>
</reference>
<evidence type="ECO:0000256" key="3">
    <source>
        <dbReference type="ARBA" id="ARBA00023163"/>
    </source>
</evidence>
<dbReference type="AlphaFoldDB" id="A0A6N7Z9P5"/>
<dbReference type="GO" id="GO:0003700">
    <property type="term" value="F:DNA-binding transcription factor activity"/>
    <property type="evidence" value="ECO:0007669"/>
    <property type="project" value="InterPro"/>
</dbReference>
<dbReference type="EMBL" id="WMBA01000068">
    <property type="protein sequence ID" value="MTD58450.1"/>
    <property type="molecule type" value="Genomic_DNA"/>
</dbReference>
<evidence type="ECO:0000256" key="1">
    <source>
        <dbReference type="ARBA" id="ARBA00023015"/>
    </source>
</evidence>
<keyword evidence="3" id="KW-0804">Transcription</keyword>
<dbReference type="PANTHER" id="PTHR38465">
    <property type="entry name" value="HTH-TYPE TRANSCRIPTIONAL REGULATOR MJ1563-RELATED"/>
    <property type="match status" value="1"/>
</dbReference>
<comment type="caution">
    <text evidence="5">The sequence shown here is derived from an EMBL/GenBank/DDBJ whole genome shotgun (WGS) entry which is preliminary data.</text>
</comment>
<dbReference type="OrthoDB" id="67158at2"/>